<accession>A0AAE9M7C7</accession>
<dbReference type="AlphaFoldDB" id="A0AAE9M7C7"/>
<sequence>MSSFLSLIEFTPNEQNKINEQNSKTLLRADINQTLLDDLKNTFNLISTLIPESDDDDCETEFNFLEGDLKKIKKFLKGRILELLDIDKQSLSTNYEKIMSDLHILLNIKELIELKELYNNELVKIKVSM</sequence>
<reference evidence="1" key="1">
    <citation type="submission" date="2022-04" db="EMBL/GenBank/DDBJ databases">
        <title>Emergence of ST220 Acinetobacter pittii strain in bloodstream infection, which co-producing chromosomal NDM-1 and OXA-820 carbapenemases.</title>
        <authorList>
            <person name="Tian C."/>
            <person name="Xing M."/>
            <person name="Fu L."/>
            <person name="Xia D."/>
        </authorList>
    </citation>
    <scope>NUCLEOTIDE SEQUENCE</scope>
    <source>
        <strain evidence="1">TCM</strain>
    </source>
</reference>
<proteinExistence type="predicted"/>
<protein>
    <submittedName>
        <fullName evidence="1">Uncharacterized protein</fullName>
    </submittedName>
</protein>
<dbReference type="Proteomes" id="UP001055514">
    <property type="component" value="Chromosome"/>
</dbReference>
<gene>
    <name evidence="1" type="ORF">MWH18_14500</name>
</gene>
<dbReference type="RefSeq" id="WP_087537445.1">
    <property type="nucleotide sequence ID" value="NZ_CP029610.1"/>
</dbReference>
<organism evidence="1 2">
    <name type="scientific">Acinetobacter pittii</name>
    <name type="common">Acinetobacter genomosp. 3</name>
    <dbReference type="NCBI Taxonomy" id="48296"/>
    <lineage>
        <taxon>Bacteria</taxon>
        <taxon>Pseudomonadati</taxon>
        <taxon>Pseudomonadota</taxon>
        <taxon>Gammaproteobacteria</taxon>
        <taxon>Moraxellales</taxon>
        <taxon>Moraxellaceae</taxon>
        <taxon>Acinetobacter</taxon>
        <taxon>Acinetobacter calcoaceticus/baumannii complex</taxon>
    </lineage>
</organism>
<name>A0AAE9M7C7_ACIPI</name>
<dbReference type="EMBL" id="CP095407">
    <property type="protein sequence ID" value="USU93554.1"/>
    <property type="molecule type" value="Genomic_DNA"/>
</dbReference>
<evidence type="ECO:0000313" key="1">
    <source>
        <dbReference type="EMBL" id="USU93554.1"/>
    </source>
</evidence>
<evidence type="ECO:0000313" key="2">
    <source>
        <dbReference type="Proteomes" id="UP001055514"/>
    </source>
</evidence>